<dbReference type="OrthoDB" id="6375767at2759"/>
<accession>A0A7I8W045</accession>
<dbReference type="PANTHER" id="PTHR11977">
    <property type="entry name" value="VILLIN"/>
    <property type="match status" value="1"/>
</dbReference>
<dbReference type="InterPro" id="IPR007122">
    <property type="entry name" value="Villin/Gelsolin"/>
</dbReference>
<organism evidence="2 3">
    <name type="scientific">Dimorphilus gyrociliatus</name>
    <dbReference type="NCBI Taxonomy" id="2664684"/>
    <lineage>
        <taxon>Eukaryota</taxon>
        <taxon>Metazoa</taxon>
        <taxon>Spiralia</taxon>
        <taxon>Lophotrochozoa</taxon>
        <taxon>Annelida</taxon>
        <taxon>Polychaeta</taxon>
        <taxon>Polychaeta incertae sedis</taxon>
        <taxon>Dinophilidae</taxon>
        <taxon>Dimorphilus</taxon>
    </lineage>
</organism>
<dbReference type="Pfam" id="PF00626">
    <property type="entry name" value="Gelsolin"/>
    <property type="match status" value="2"/>
</dbReference>
<dbReference type="SMART" id="SM00262">
    <property type="entry name" value="GEL"/>
    <property type="match status" value="2"/>
</dbReference>
<dbReference type="PANTHER" id="PTHR11977:SF130">
    <property type="entry name" value="SEVERIN"/>
    <property type="match status" value="1"/>
</dbReference>
<feature type="domain" description="Gelsolin-like" evidence="1">
    <location>
        <begin position="68"/>
        <end position="141"/>
    </location>
</feature>
<dbReference type="AlphaFoldDB" id="A0A7I8W045"/>
<proteinExistence type="predicted"/>
<dbReference type="Gene3D" id="3.40.20.10">
    <property type="entry name" value="Severin"/>
    <property type="match status" value="2"/>
</dbReference>
<comment type="caution">
    <text evidence="2">The sequence shown here is derived from an EMBL/GenBank/DDBJ whole genome shotgun (WGS) entry which is preliminary data.</text>
</comment>
<evidence type="ECO:0000313" key="3">
    <source>
        <dbReference type="Proteomes" id="UP000549394"/>
    </source>
</evidence>
<dbReference type="EMBL" id="CAJFCJ010000014">
    <property type="protein sequence ID" value="CAD5121524.1"/>
    <property type="molecule type" value="Genomic_DNA"/>
</dbReference>
<dbReference type="InterPro" id="IPR029006">
    <property type="entry name" value="ADF-H/Gelsolin-like_dom_sf"/>
</dbReference>
<dbReference type="GO" id="GO:0005737">
    <property type="term" value="C:cytoplasm"/>
    <property type="evidence" value="ECO:0007669"/>
    <property type="project" value="TreeGrafter"/>
</dbReference>
<reference evidence="2 3" key="1">
    <citation type="submission" date="2020-08" db="EMBL/GenBank/DDBJ databases">
        <authorList>
            <person name="Hejnol A."/>
        </authorList>
    </citation>
    <scope>NUCLEOTIDE SEQUENCE [LARGE SCALE GENOMIC DNA]</scope>
</reference>
<protein>
    <submittedName>
        <fullName evidence="2">DgyrCDS10025</fullName>
    </submittedName>
</protein>
<dbReference type="SUPFAM" id="SSF55753">
    <property type="entry name" value="Actin depolymerizing proteins"/>
    <property type="match status" value="2"/>
</dbReference>
<evidence type="ECO:0000259" key="1">
    <source>
        <dbReference type="Pfam" id="PF00626"/>
    </source>
</evidence>
<gene>
    <name evidence="2" type="ORF">DGYR_LOCUS9469</name>
</gene>
<dbReference type="InterPro" id="IPR007123">
    <property type="entry name" value="Gelsolin-like_dom"/>
</dbReference>
<feature type="domain" description="Gelsolin-like" evidence="1">
    <location>
        <begin position="189"/>
        <end position="249"/>
    </location>
</feature>
<keyword evidence="3" id="KW-1185">Reference proteome</keyword>
<name>A0A7I8W045_9ANNE</name>
<dbReference type="GO" id="GO:0051015">
    <property type="term" value="F:actin filament binding"/>
    <property type="evidence" value="ECO:0007669"/>
    <property type="project" value="InterPro"/>
</dbReference>
<dbReference type="Proteomes" id="UP000549394">
    <property type="component" value="Unassembled WGS sequence"/>
</dbReference>
<evidence type="ECO:0000313" key="2">
    <source>
        <dbReference type="EMBL" id="CAD5121524.1"/>
    </source>
</evidence>
<dbReference type="GO" id="GO:0015629">
    <property type="term" value="C:actin cytoskeleton"/>
    <property type="evidence" value="ECO:0007669"/>
    <property type="project" value="TreeGrafter"/>
</dbReference>
<dbReference type="GO" id="GO:0008154">
    <property type="term" value="P:actin polymerization or depolymerization"/>
    <property type="evidence" value="ECO:0007669"/>
    <property type="project" value="TreeGrafter"/>
</dbReference>
<sequence length="388" mass="45044">MLNHTDQICRWKDVNLKVDNPEVMKAYQSRLMNFTNTREPFENVGKEDGLRIWQIRNYRIFYWPETEYGNFYEDNAYIILSSTSPEVFSEEIVYDIHIWIGKRASYEDYVVSVLALNILDEKLRKTARLHREIQGRESDLFTSYFQPISFFSSKSVWKGGFEQSFARTRDKSSYEYRLLRFYKPKDHTNNIKVKEVAAEKAQLTSDFVYILDMGTKFCIWNGRNSANDHRIAARNYIEEIKANRGAKIKVDIIDEIAVTFEHYFYTSLVDGLFASGIIKDEDDEFQSSTIKNYTKAIYSVNPSTDPLSFTPISAGQTASLSTILANDVTIFDTQQHCFILLSQSASAFKRKAIEMVHHYLRGTQHPLIPVTILIHGQRSAALERFLLI</sequence>